<proteinExistence type="predicted"/>
<protein>
    <submittedName>
        <fullName evidence="1">M3 family oligoendopeptidase</fullName>
    </submittedName>
</protein>
<dbReference type="GO" id="GO:0004222">
    <property type="term" value="F:metalloendopeptidase activity"/>
    <property type="evidence" value="ECO:0007669"/>
    <property type="project" value="InterPro"/>
</dbReference>
<organism evidence="1 2">
    <name type="scientific">Ureibacillus xyleni</name>
    <dbReference type="NCBI Taxonomy" id="614648"/>
    <lineage>
        <taxon>Bacteria</taxon>
        <taxon>Bacillati</taxon>
        <taxon>Bacillota</taxon>
        <taxon>Bacilli</taxon>
        <taxon>Bacillales</taxon>
        <taxon>Caryophanaceae</taxon>
        <taxon>Ureibacillus</taxon>
    </lineage>
</organism>
<dbReference type="GO" id="GO:0006518">
    <property type="term" value="P:peptide metabolic process"/>
    <property type="evidence" value="ECO:0007669"/>
    <property type="project" value="TreeGrafter"/>
</dbReference>
<dbReference type="PANTHER" id="PTHR11804:SF28">
    <property type="entry name" value="OLIGOENDOPEPTIDASE F"/>
    <property type="match status" value="1"/>
</dbReference>
<reference evidence="2" key="1">
    <citation type="submission" date="2017-08" db="EMBL/GenBank/DDBJ databases">
        <authorList>
            <person name="Varghese N."/>
            <person name="Submissions S."/>
        </authorList>
    </citation>
    <scope>NUCLEOTIDE SEQUENCE [LARGE SCALE GENOMIC DNA]</scope>
    <source>
        <strain evidence="2">JC22</strain>
    </source>
</reference>
<dbReference type="AlphaFoldDB" id="A0A285T9Y4"/>
<evidence type="ECO:0000313" key="2">
    <source>
        <dbReference type="Proteomes" id="UP000219636"/>
    </source>
</evidence>
<sequence>MLKEGAQSMVTFKDYEYKRPNFNDMQQQVRALINQFKKADTIEAQNKLIEEINEYRNDFSTQSNLVYIRASIDTNDEFYQNERDFLDEITPQVEELVFEYYQELVKSPLRKQLEEKWGTQLFALAENQIKAFSPAIIELMQKENKLISEYNKLVASAQIEFDGKTLTLAQLTPYAESTDRQIRKEAVEARFNFFKEHEEQFDIIFDQLVQLRHKIATTLGYKNYVELGYINMNRIDYDAEMVSSFRHKVQKFIVPVATKLYERQARRIGVSDFKFYDEGLNFLTGNALPKGEPDWIIHNGKKMYEELSKETGEFFNFMIERQLMDLEAKRGKESGGYCTFIDNYGSPFIFSNFNGTSGDIDVLTHEAGHAFQVYRSRNIGIPEYIWPTYESCEIHSMSMEFFTWPWMELFFKEETEKYKFAHLSSALLFLPYGVTVDEFQHVIYENPAMTPSQRKQAWKQIEEKYLPHRDYGGYSYLEEGGFWQRQGHIYSSPFYYIDYTLAQVCAFQFWKRSREDFKSTWEDYLYLCGLGGSMSFTKLVKEAGLISPFEEGCVESVIDVIQDYLYSVDDTKL</sequence>
<dbReference type="SUPFAM" id="SSF55486">
    <property type="entry name" value="Metalloproteases ('zincins'), catalytic domain"/>
    <property type="match status" value="1"/>
</dbReference>
<dbReference type="GO" id="GO:0006508">
    <property type="term" value="P:proteolysis"/>
    <property type="evidence" value="ECO:0007669"/>
    <property type="project" value="InterPro"/>
</dbReference>
<keyword evidence="2" id="KW-1185">Reference proteome</keyword>
<gene>
    <name evidence="1" type="ORF">SAMN05880501_11077</name>
</gene>
<dbReference type="Gene3D" id="1.10.1370.30">
    <property type="match status" value="1"/>
</dbReference>
<evidence type="ECO:0000313" key="1">
    <source>
        <dbReference type="EMBL" id="SOC18287.1"/>
    </source>
</evidence>
<dbReference type="Proteomes" id="UP000219636">
    <property type="component" value="Unassembled WGS sequence"/>
</dbReference>
<dbReference type="PANTHER" id="PTHR11804">
    <property type="entry name" value="PROTEASE M3 THIMET OLIGOPEPTIDASE-RELATED"/>
    <property type="match status" value="1"/>
</dbReference>
<dbReference type="CDD" id="cd09606">
    <property type="entry name" value="M3B_PepF"/>
    <property type="match status" value="1"/>
</dbReference>
<dbReference type="InterPro" id="IPR045090">
    <property type="entry name" value="Pept_M3A_M3B"/>
</dbReference>
<name>A0A285T9Y4_9BACL</name>
<dbReference type="EMBL" id="OBMQ01000010">
    <property type="protein sequence ID" value="SOC18287.1"/>
    <property type="molecule type" value="Genomic_DNA"/>
</dbReference>
<dbReference type="InterPro" id="IPR011976">
    <property type="entry name" value="Pept_M3B_oligopep-rel"/>
</dbReference>
<accession>A0A285T9Y4</accession>
<dbReference type="NCBIfam" id="TIGR02289">
    <property type="entry name" value="M3_not_pepF"/>
    <property type="match status" value="1"/>
</dbReference>